<dbReference type="InterPro" id="IPR035965">
    <property type="entry name" value="PAS-like_dom_sf"/>
</dbReference>
<dbReference type="InterPro" id="IPR052162">
    <property type="entry name" value="Sensor_kinase/Photoreceptor"/>
</dbReference>
<dbReference type="PROSITE" id="PS50109">
    <property type="entry name" value="HIS_KIN"/>
    <property type="match status" value="1"/>
</dbReference>
<dbReference type="EMBL" id="PPSL01000001">
    <property type="protein sequence ID" value="PQJ12556.1"/>
    <property type="molecule type" value="Genomic_DNA"/>
</dbReference>
<dbReference type="GO" id="GO:0004673">
    <property type="term" value="F:protein histidine kinase activity"/>
    <property type="evidence" value="ECO:0007669"/>
    <property type="project" value="UniProtKB-EC"/>
</dbReference>
<dbReference type="PANTHER" id="PTHR43304">
    <property type="entry name" value="PHYTOCHROME-LIKE PROTEIN CPH1"/>
    <property type="match status" value="1"/>
</dbReference>
<dbReference type="InterPro" id="IPR003594">
    <property type="entry name" value="HATPase_dom"/>
</dbReference>
<evidence type="ECO:0000256" key="1">
    <source>
        <dbReference type="ARBA" id="ARBA00000085"/>
    </source>
</evidence>
<dbReference type="Gene3D" id="3.30.450.20">
    <property type="entry name" value="PAS domain"/>
    <property type="match status" value="4"/>
</dbReference>
<dbReference type="AlphaFoldDB" id="A0A2S7T1C3"/>
<comment type="caution">
    <text evidence="8">The sequence shown here is derived from an EMBL/GenBank/DDBJ whole genome shotgun (WGS) entry which is preliminary data.</text>
</comment>
<gene>
    <name evidence="8" type="ORF">CJD36_002070</name>
</gene>
<evidence type="ECO:0000256" key="4">
    <source>
        <dbReference type="ARBA" id="ARBA00022679"/>
    </source>
</evidence>
<feature type="domain" description="PAS" evidence="7">
    <location>
        <begin position="258"/>
        <end position="328"/>
    </location>
</feature>
<dbReference type="Pfam" id="PF08447">
    <property type="entry name" value="PAS_3"/>
    <property type="match status" value="1"/>
</dbReference>
<evidence type="ECO:0000313" key="8">
    <source>
        <dbReference type="EMBL" id="PQJ12556.1"/>
    </source>
</evidence>
<keyword evidence="5" id="KW-0418">Kinase</keyword>
<dbReference type="InterPro" id="IPR001610">
    <property type="entry name" value="PAC"/>
</dbReference>
<dbReference type="SMART" id="SM00086">
    <property type="entry name" value="PAC"/>
    <property type="match status" value="2"/>
</dbReference>
<organism evidence="8 9">
    <name type="scientific">Flavipsychrobacter stenotrophus</name>
    <dbReference type="NCBI Taxonomy" id="2077091"/>
    <lineage>
        <taxon>Bacteria</taxon>
        <taxon>Pseudomonadati</taxon>
        <taxon>Bacteroidota</taxon>
        <taxon>Chitinophagia</taxon>
        <taxon>Chitinophagales</taxon>
        <taxon>Chitinophagaceae</taxon>
        <taxon>Flavipsychrobacter</taxon>
    </lineage>
</organism>
<dbReference type="Gene3D" id="3.30.565.10">
    <property type="entry name" value="Histidine kinase-like ATPase, C-terminal domain"/>
    <property type="match status" value="1"/>
</dbReference>
<dbReference type="InterPro" id="IPR013655">
    <property type="entry name" value="PAS_fold_3"/>
</dbReference>
<dbReference type="InterPro" id="IPR036890">
    <property type="entry name" value="HATPase_C_sf"/>
</dbReference>
<name>A0A2S7T1C3_9BACT</name>
<protein>
    <recommendedName>
        <fullName evidence="2">histidine kinase</fullName>
        <ecNumber evidence="2">2.7.13.3</ecNumber>
    </recommendedName>
</protein>
<dbReference type="InterPro" id="IPR005467">
    <property type="entry name" value="His_kinase_dom"/>
</dbReference>
<evidence type="ECO:0000256" key="3">
    <source>
        <dbReference type="ARBA" id="ARBA00022553"/>
    </source>
</evidence>
<accession>A0A2S7T1C3</accession>
<feature type="domain" description="Histidine kinase" evidence="6">
    <location>
        <begin position="526"/>
        <end position="736"/>
    </location>
</feature>
<dbReference type="Pfam" id="PF02518">
    <property type="entry name" value="HATPase_c"/>
    <property type="match status" value="1"/>
</dbReference>
<dbReference type="SMART" id="SM00387">
    <property type="entry name" value="HATPase_c"/>
    <property type="match status" value="1"/>
</dbReference>
<comment type="catalytic activity">
    <reaction evidence="1">
        <text>ATP + protein L-histidine = ADP + protein N-phospho-L-histidine.</text>
        <dbReference type="EC" id="2.7.13.3"/>
    </reaction>
</comment>
<reference evidence="8 9" key="1">
    <citation type="submission" date="2018-01" db="EMBL/GenBank/DDBJ databases">
        <title>A novel member of the phylum Bacteroidetes isolated from glacier ice.</title>
        <authorList>
            <person name="Liu Q."/>
            <person name="Xin Y.-H."/>
        </authorList>
    </citation>
    <scope>NUCLEOTIDE SEQUENCE [LARGE SCALE GENOMIC DNA]</scope>
    <source>
        <strain evidence="8 9">RB1R16</strain>
    </source>
</reference>
<dbReference type="InterPro" id="IPR004358">
    <property type="entry name" value="Sig_transdc_His_kin-like_C"/>
</dbReference>
<dbReference type="Pfam" id="PF08448">
    <property type="entry name" value="PAS_4"/>
    <property type="match status" value="1"/>
</dbReference>
<keyword evidence="9" id="KW-1185">Reference proteome</keyword>
<dbReference type="SMART" id="SM00091">
    <property type="entry name" value="PAS"/>
    <property type="match status" value="4"/>
</dbReference>
<dbReference type="PROSITE" id="PS50112">
    <property type="entry name" value="PAS"/>
    <property type="match status" value="1"/>
</dbReference>
<evidence type="ECO:0000256" key="2">
    <source>
        <dbReference type="ARBA" id="ARBA00012438"/>
    </source>
</evidence>
<dbReference type="PANTHER" id="PTHR43304:SF1">
    <property type="entry name" value="PAC DOMAIN-CONTAINING PROTEIN"/>
    <property type="match status" value="1"/>
</dbReference>
<dbReference type="EC" id="2.7.13.3" evidence="2"/>
<proteinExistence type="predicted"/>
<dbReference type="Proteomes" id="UP000239872">
    <property type="component" value="Unassembled WGS sequence"/>
</dbReference>
<dbReference type="InterPro" id="IPR013656">
    <property type="entry name" value="PAS_4"/>
</dbReference>
<dbReference type="NCBIfam" id="TIGR00229">
    <property type="entry name" value="sensory_box"/>
    <property type="match status" value="2"/>
</dbReference>
<evidence type="ECO:0000256" key="5">
    <source>
        <dbReference type="ARBA" id="ARBA00022777"/>
    </source>
</evidence>
<dbReference type="InterPro" id="IPR000014">
    <property type="entry name" value="PAS"/>
</dbReference>
<sequence>MNNNNMANEFGGADDMIWSYFENSPDVVFILDKDKRIIFFNKNASKYILSDSGKSVESGDSIYSFISPTLVASFDLHFHKTLNGEPIERNINVFNPVNDKWWSVSYQPIYKNEDITAVSITISDITTTKKTERQHEEISNVSRVGGWEADYINNTNYWSPVTKQIIDLPEDYPVGMYSALDFYKEGADRETVKQAIREALATGKGFDLELQAKTATGKIIWTRTKGKTESHNGKVVRLYGTFQDTTEKRSIYEDLLISQQYYKSLFEQNPNAVFALDLNEKFISVNENAALLAESTVPEMLGSSFAPYCPEEEVARVMENFNKTQKGISISYDCGFITAKGNRKEINITNLPIIINGVVVAIYAIAKDISESISAKNQLEKSEANLRTVFDNTDIGYVLLTDSFKIVSFNNHAQAYILSKHQPPLKENEYMTGTVDDARSIDIAEVQDNVRKGKKVIYERNIKSSGNDDQWYNITFHPVSGMQNEVLGIIMEIENITARKKSELELNKSFNLLNEQNKRLLNFSYIISHNLRSHTSNIKSILTFLEDAENEDEKVEMMEHLKNVSNSLDETIHNLNDVVSINNSVNLIYRPLFLIEFISKATDVLKEQIIQKKVIIDNKLLIDTSVNFNPAFLESIMLNFLSNAIKYSHPDRRPVITLDSYLDNGQFVLIIADNGIGIDLEKNGDKLFGFYKTFNGNSDARGLGLFICKNQVEYMGGKIEVESELGRGTTFKIFFK</sequence>
<keyword evidence="3" id="KW-0597">Phosphoprotein</keyword>
<dbReference type="SUPFAM" id="SSF55785">
    <property type="entry name" value="PYP-like sensor domain (PAS domain)"/>
    <property type="match status" value="4"/>
</dbReference>
<dbReference type="PRINTS" id="PR00344">
    <property type="entry name" value="BCTRLSENSOR"/>
</dbReference>
<evidence type="ECO:0000313" key="9">
    <source>
        <dbReference type="Proteomes" id="UP000239872"/>
    </source>
</evidence>
<keyword evidence="4" id="KW-0808">Transferase</keyword>
<evidence type="ECO:0000259" key="7">
    <source>
        <dbReference type="PROSITE" id="PS50112"/>
    </source>
</evidence>
<dbReference type="CDD" id="cd00130">
    <property type="entry name" value="PAS"/>
    <property type="match status" value="2"/>
</dbReference>
<dbReference type="Gene3D" id="1.10.287.130">
    <property type="match status" value="1"/>
</dbReference>
<dbReference type="Pfam" id="PF13188">
    <property type="entry name" value="PAS_8"/>
    <property type="match status" value="1"/>
</dbReference>
<evidence type="ECO:0000259" key="6">
    <source>
        <dbReference type="PROSITE" id="PS50109"/>
    </source>
</evidence>
<dbReference type="SUPFAM" id="SSF55874">
    <property type="entry name" value="ATPase domain of HSP90 chaperone/DNA topoisomerase II/histidine kinase"/>
    <property type="match status" value="1"/>
</dbReference>